<dbReference type="InterPro" id="IPR006153">
    <property type="entry name" value="Cation/H_exchanger_TM"/>
</dbReference>
<evidence type="ECO:0000256" key="7">
    <source>
        <dbReference type="SAM" id="Phobius"/>
    </source>
</evidence>
<keyword evidence="6 7" id="KW-0472">Membrane</keyword>
<evidence type="ECO:0000256" key="5">
    <source>
        <dbReference type="ARBA" id="ARBA00023065"/>
    </source>
</evidence>
<comment type="caution">
    <text evidence="9">The sequence shown here is derived from an EMBL/GenBank/DDBJ whole genome shotgun (WGS) entry which is preliminary data.</text>
</comment>
<feature type="transmembrane region" description="Helical" evidence="7">
    <location>
        <begin position="354"/>
        <end position="371"/>
    </location>
</feature>
<dbReference type="EMBL" id="WNLA01000013">
    <property type="protein sequence ID" value="MTW04087.1"/>
    <property type="molecule type" value="Genomic_DNA"/>
</dbReference>
<feature type="transmembrane region" description="Helical" evidence="7">
    <location>
        <begin position="170"/>
        <end position="193"/>
    </location>
</feature>
<dbReference type="Proteomes" id="UP000484015">
    <property type="component" value="Unassembled WGS sequence"/>
</dbReference>
<dbReference type="Gene3D" id="1.20.1530.20">
    <property type="match status" value="1"/>
</dbReference>
<evidence type="ECO:0000256" key="2">
    <source>
        <dbReference type="ARBA" id="ARBA00022448"/>
    </source>
</evidence>
<organism evidence="9 10">
    <name type="scientific">Pseudoduganella ginsengisoli</name>
    <dbReference type="NCBI Taxonomy" id="1462440"/>
    <lineage>
        <taxon>Bacteria</taxon>
        <taxon>Pseudomonadati</taxon>
        <taxon>Pseudomonadota</taxon>
        <taxon>Betaproteobacteria</taxon>
        <taxon>Burkholderiales</taxon>
        <taxon>Oxalobacteraceae</taxon>
        <taxon>Telluria group</taxon>
        <taxon>Pseudoduganella</taxon>
    </lineage>
</organism>
<name>A0A6L6Q2M5_9BURK</name>
<evidence type="ECO:0000256" key="4">
    <source>
        <dbReference type="ARBA" id="ARBA00022989"/>
    </source>
</evidence>
<feature type="transmembrane region" description="Helical" evidence="7">
    <location>
        <begin position="101"/>
        <end position="122"/>
    </location>
</feature>
<dbReference type="GO" id="GO:1902600">
    <property type="term" value="P:proton transmembrane transport"/>
    <property type="evidence" value="ECO:0007669"/>
    <property type="project" value="InterPro"/>
</dbReference>
<gene>
    <name evidence="9" type="ORF">GM668_18560</name>
</gene>
<dbReference type="InterPro" id="IPR038770">
    <property type="entry name" value="Na+/solute_symporter_sf"/>
</dbReference>
<keyword evidence="10" id="KW-1185">Reference proteome</keyword>
<comment type="subcellular location">
    <subcellularLocation>
        <location evidence="1">Membrane</location>
        <topology evidence="1">Multi-pass membrane protein</topology>
    </subcellularLocation>
</comment>
<dbReference type="Pfam" id="PF00999">
    <property type="entry name" value="Na_H_Exchanger"/>
    <property type="match status" value="1"/>
</dbReference>
<feature type="transmembrane region" description="Helical" evidence="7">
    <location>
        <begin position="30"/>
        <end position="51"/>
    </location>
</feature>
<evidence type="ECO:0000256" key="6">
    <source>
        <dbReference type="ARBA" id="ARBA00023136"/>
    </source>
</evidence>
<dbReference type="PANTHER" id="PTHR32468">
    <property type="entry name" value="CATION/H + ANTIPORTER"/>
    <property type="match status" value="1"/>
</dbReference>
<keyword evidence="2" id="KW-0813">Transport</keyword>
<dbReference type="GO" id="GO:0015297">
    <property type="term" value="F:antiporter activity"/>
    <property type="evidence" value="ECO:0007669"/>
    <property type="project" value="InterPro"/>
</dbReference>
<keyword evidence="3 7" id="KW-0812">Transmembrane</keyword>
<feature type="transmembrane region" description="Helical" evidence="7">
    <location>
        <begin position="134"/>
        <end position="158"/>
    </location>
</feature>
<proteinExistence type="predicted"/>
<feature type="domain" description="Cation/H+ exchanger transmembrane" evidence="8">
    <location>
        <begin position="12"/>
        <end position="396"/>
    </location>
</feature>
<evidence type="ECO:0000313" key="10">
    <source>
        <dbReference type="Proteomes" id="UP000484015"/>
    </source>
</evidence>
<accession>A0A6L6Q2M5</accession>
<evidence type="ECO:0000256" key="3">
    <source>
        <dbReference type="ARBA" id="ARBA00022692"/>
    </source>
</evidence>
<reference evidence="9 10" key="1">
    <citation type="submission" date="2019-11" db="EMBL/GenBank/DDBJ databases">
        <title>Type strains purchased from KCTC, JCM and DSMZ.</title>
        <authorList>
            <person name="Lu H."/>
        </authorList>
    </citation>
    <scope>NUCLEOTIDE SEQUENCE [LARGE SCALE GENOMIC DNA]</scope>
    <source>
        <strain evidence="9 10">KCTC 42409</strain>
    </source>
</reference>
<keyword evidence="5" id="KW-0406">Ion transport</keyword>
<sequence length="415" mass="44376">MTASFFTALLAYMALPVVLSKVFRIDRLFPLVFVQLVFGLFIHASGLDRWLQQHQVDLQAGPLASSLAGLGWVGVSLLVALTGAESAPRPSERGAWRFVPISIAGFGSTAAMGAMIGYGLYAARPELLGANSTVLTFCLAVGLSLSVTAMPVLVAILREIGMLNTTLGNLAVNCALLDDLWLWLSLAVVLALGQGGDQPLHMALALSAYLLVMFGMVRPLLRRWLERQPGMGVADRLLLSVSVIFMSSVATDWIGLHSIFGAFMAGTVLPRRAFDDWREPLLQQVQVLLLPFFFIQTGMRLDIHSGDPLFWQLTAIVTAGAVLGKFTSVALAARQTGLAWADSMALGSLMQCKGLMELVAINILLDAGIIGTQIFSALAMMALASTCITAPALRWLLGERYATPGMPLPNSGGMA</sequence>
<keyword evidence="4 7" id="KW-1133">Transmembrane helix</keyword>
<dbReference type="InterPro" id="IPR050794">
    <property type="entry name" value="CPA2_transporter"/>
</dbReference>
<dbReference type="PANTHER" id="PTHR32468:SF0">
    <property type="entry name" value="K(+)_H(+) ANTIPORTER 1"/>
    <property type="match status" value="1"/>
</dbReference>
<dbReference type="RefSeq" id="WP_155440444.1">
    <property type="nucleotide sequence ID" value="NZ_WNLA01000013.1"/>
</dbReference>
<protein>
    <recommendedName>
        <fullName evidence="8">Cation/H+ exchanger transmembrane domain-containing protein</fullName>
    </recommendedName>
</protein>
<feature type="transmembrane region" description="Helical" evidence="7">
    <location>
        <begin position="63"/>
        <end position="81"/>
    </location>
</feature>
<feature type="transmembrane region" description="Helical" evidence="7">
    <location>
        <begin position="311"/>
        <end position="333"/>
    </location>
</feature>
<dbReference type="AlphaFoldDB" id="A0A6L6Q2M5"/>
<dbReference type="GO" id="GO:0016020">
    <property type="term" value="C:membrane"/>
    <property type="evidence" value="ECO:0007669"/>
    <property type="project" value="UniProtKB-SubCell"/>
</dbReference>
<feature type="transmembrane region" description="Helical" evidence="7">
    <location>
        <begin position="200"/>
        <end position="217"/>
    </location>
</feature>
<evidence type="ECO:0000256" key="1">
    <source>
        <dbReference type="ARBA" id="ARBA00004141"/>
    </source>
</evidence>
<dbReference type="OrthoDB" id="9793589at2"/>
<evidence type="ECO:0000313" key="9">
    <source>
        <dbReference type="EMBL" id="MTW04087.1"/>
    </source>
</evidence>
<feature type="transmembrane region" description="Helical" evidence="7">
    <location>
        <begin position="237"/>
        <end position="269"/>
    </location>
</feature>
<evidence type="ECO:0000259" key="8">
    <source>
        <dbReference type="Pfam" id="PF00999"/>
    </source>
</evidence>